<organism evidence="7 8">
    <name type="scientific">Ilex paraguariensis</name>
    <name type="common">yerba mate</name>
    <dbReference type="NCBI Taxonomy" id="185542"/>
    <lineage>
        <taxon>Eukaryota</taxon>
        <taxon>Viridiplantae</taxon>
        <taxon>Streptophyta</taxon>
        <taxon>Embryophyta</taxon>
        <taxon>Tracheophyta</taxon>
        <taxon>Spermatophyta</taxon>
        <taxon>Magnoliopsida</taxon>
        <taxon>eudicotyledons</taxon>
        <taxon>Gunneridae</taxon>
        <taxon>Pentapetalae</taxon>
        <taxon>asterids</taxon>
        <taxon>campanulids</taxon>
        <taxon>Aquifoliales</taxon>
        <taxon>Aquifoliaceae</taxon>
        <taxon>Ilex</taxon>
    </lineage>
</organism>
<dbReference type="GO" id="GO:0008270">
    <property type="term" value="F:zinc ion binding"/>
    <property type="evidence" value="ECO:0007669"/>
    <property type="project" value="UniProtKB-KW"/>
</dbReference>
<evidence type="ECO:0000256" key="4">
    <source>
        <dbReference type="SAM" id="MobiDB-lite"/>
    </source>
</evidence>
<keyword evidence="2" id="KW-0863">Zinc-finger</keyword>
<dbReference type="SMART" id="SM00744">
    <property type="entry name" value="RINGv"/>
    <property type="match status" value="1"/>
</dbReference>
<feature type="compositionally biased region" description="Polar residues" evidence="4">
    <location>
        <begin position="33"/>
        <end position="78"/>
    </location>
</feature>
<keyword evidence="3" id="KW-0862">Zinc</keyword>
<sequence length="237" mass="25874">MTTIETRNTDIEGIDGGLRRNRRRRRCRRPSVAGSSETTNDGSLCLSDSESDGQWGNSPLGSTTSGSCDEYGSSTEPQNRIRRQFDSVSERGLSEDNVDLESGELEVKVRSSKEERDCRICHLNLVSGGGGDQDGMVTIELGCSCKGDLGASHRQCAETWFKIKGNTTCEICGATVRNVVGEQTNEANNATGAASAPPVNLAETRCVCQGRWIMNFLFACMIFAFVISWLFHFNILP</sequence>
<evidence type="ECO:0000259" key="6">
    <source>
        <dbReference type="PROSITE" id="PS51292"/>
    </source>
</evidence>
<dbReference type="PROSITE" id="PS51292">
    <property type="entry name" value="ZF_RING_CH"/>
    <property type="match status" value="1"/>
</dbReference>
<feature type="transmembrane region" description="Helical" evidence="5">
    <location>
        <begin position="212"/>
        <end position="231"/>
    </location>
</feature>
<dbReference type="InterPro" id="IPR013083">
    <property type="entry name" value="Znf_RING/FYVE/PHD"/>
</dbReference>
<dbReference type="Gene3D" id="3.30.40.10">
    <property type="entry name" value="Zinc/RING finger domain, C3HC4 (zinc finger)"/>
    <property type="match status" value="1"/>
</dbReference>
<evidence type="ECO:0000256" key="1">
    <source>
        <dbReference type="ARBA" id="ARBA00022723"/>
    </source>
</evidence>
<evidence type="ECO:0000256" key="2">
    <source>
        <dbReference type="ARBA" id="ARBA00022771"/>
    </source>
</evidence>
<dbReference type="PANTHER" id="PTHR46214">
    <property type="entry name" value="ZINC FINGER, RING-CH-TYPE"/>
    <property type="match status" value="1"/>
</dbReference>
<dbReference type="InterPro" id="IPR011016">
    <property type="entry name" value="Znf_RING-CH"/>
</dbReference>
<dbReference type="Pfam" id="PF12906">
    <property type="entry name" value="RINGv"/>
    <property type="match status" value="1"/>
</dbReference>
<feature type="region of interest" description="Disordered" evidence="4">
    <location>
        <begin position="22"/>
        <end position="88"/>
    </location>
</feature>
<evidence type="ECO:0000256" key="3">
    <source>
        <dbReference type="ARBA" id="ARBA00022833"/>
    </source>
</evidence>
<protein>
    <recommendedName>
        <fullName evidence="6">RING-CH-type domain-containing protein</fullName>
    </recommendedName>
</protein>
<accession>A0ABC8RWT8</accession>
<dbReference type="EMBL" id="CAUOFW020001680">
    <property type="protein sequence ID" value="CAK9147444.1"/>
    <property type="molecule type" value="Genomic_DNA"/>
</dbReference>
<evidence type="ECO:0000256" key="5">
    <source>
        <dbReference type="SAM" id="Phobius"/>
    </source>
</evidence>
<dbReference type="PANTHER" id="PTHR46214:SF18">
    <property type="entry name" value="RING-CH-TYPE DOMAIN-CONTAINING PROTEIN"/>
    <property type="match status" value="1"/>
</dbReference>
<proteinExistence type="predicted"/>
<evidence type="ECO:0000313" key="7">
    <source>
        <dbReference type="EMBL" id="CAK9147444.1"/>
    </source>
</evidence>
<keyword evidence="5" id="KW-0812">Transmembrane</keyword>
<feature type="domain" description="RING-CH-type" evidence="6">
    <location>
        <begin position="110"/>
        <end position="179"/>
    </location>
</feature>
<dbReference type="SUPFAM" id="SSF57850">
    <property type="entry name" value="RING/U-box"/>
    <property type="match status" value="1"/>
</dbReference>
<dbReference type="AlphaFoldDB" id="A0ABC8RWT8"/>
<keyword evidence="5" id="KW-1133">Transmembrane helix</keyword>
<dbReference type="Proteomes" id="UP001642360">
    <property type="component" value="Unassembled WGS sequence"/>
</dbReference>
<name>A0ABC8RWT8_9AQUA</name>
<keyword evidence="1" id="KW-0479">Metal-binding</keyword>
<reference evidence="7 8" key="1">
    <citation type="submission" date="2024-02" db="EMBL/GenBank/DDBJ databases">
        <authorList>
            <person name="Vignale AGUSTIN F."/>
            <person name="Sosa J E."/>
            <person name="Modenutti C."/>
        </authorList>
    </citation>
    <scope>NUCLEOTIDE SEQUENCE [LARGE SCALE GENOMIC DNA]</scope>
</reference>
<keyword evidence="8" id="KW-1185">Reference proteome</keyword>
<keyword evidence="5" id="KW-0472">Membrane</keyword>
<comment type="caution">
    <text evidence="7">The sequence shown here is derived from an EMBL/GenBank/DDBJ whole genome shotgun (WGS) entry which is preliminary data.</text>
</comment>
<evidence type="ECO:0000313" key="8">
    <source>
        <dbReference type="Proteomes" id="UP001642360"/>
    </source>
</evidence>
<gene>
    <name evidence="7" type="ORF">ILEXP_LOCUS15341</name>
</gene>